<dbReference type="PANTHER" id="PTHR38790">
    <property type="entry name" value="2EXR DOMAIN-CONTAINING PROTEIN-RELATED"/>
    <property type="match status" value="1"/>
</dbReference>
<name>A0A8H3EIY2_9LECA</name>
<reference evidence="3" key="1">
    <citation type="submission" date="2021-03" db="EMBL/GenBank/DDBJ databases">
        <authorList>
            <person name="Tagirdzhanova G."/>
        </authorList>
    </citation>
    <scope>NUCLEOTIDE SEQUENCE</scope>
</reference>
<gene>
    <name evidence="3" type="ORF">HETSPECPRED_004978</name>
</gene>
<dbReference type="PANTHER" id="PTHR38790:SF4">
    <property type="entry name" value="2EXR DOMAIN-CONTAINING PROTEIN"/>
    <property type="match status" value="1"/>
</dbReference>
<dbReference type="InterPro" id="IPR056632">
    <property type="entry name" value="DUF7730"/>
</dbReference>
<accession>A0A8H3EIY2</accession>
<dbReference type="OrthoDB" id="515692at2759"/>
<organism evidence="3 4">
    <name type="scientific">Heterodermia speciosa</name>
    <dbReference type="NCBI Taxonomy" id="116794"/>
    <lineage>
        <taxon>Eukaryota</taxon>
        <taxon>Fungi</taxon>
        <taxon>Dikarya</taxon>
        <taxon>Ascomycota</taxon>
        <taxon>Pezizomycotina</taxon>
        <taxon>Lecanoromycetes</taxon>
        <taxon>OSLEUM clade</taxon>
        <taxon>Lecanoromycetidae</taxon>
        <taxon>Caliciales</taxon>
        <taxon>Physciaceae</taxon>
        <taxon>Heterodermia</taxon>
    </lineage>
</organism>
<evidence type="ECO:0000259" key="2">
    <source>
        <dbReference type="Pfam" id="PF24864"/>
    </source>
</evidence>
<sequence length="368" mass="41910">MPKIRKWLRQIFRDTQEEKAGRKGSDPAVPPLPLLPATRKHILTPTSSLENLTPLIQPNGPFFERLPPELRRQIYLATFGDRTIHLDLRQERPRLVETPKAPTHAQVSEDGGERNRKTGGRWVWWSSVCHRHPMAPAWADQCQLGSSRRMCDTFYAGQWPGKCFLGIMGWILACRQSYIEAIDLPYRANTIHISGITLTRHLNSMLPSQRLANISSLELVWNLLDHGPREAVGRPEGSMAVYEELMATIVTALPALTKLHIWVEARSYSSDPEARDIDLYESGLLEPADALVQKYGSKLIDLQLAPNLNLFTGLMRRAERKGVHVEKGGIGIASWRRFWRPVFIDRDGMVHDTAGYWVRQGKDDTPMW</sequence>
<evidence type="ECO:0000256" key="1">
    <source>
        <dbReference type="SAM" id="MobiDB-lite"/>
    </source>
</evidence>
<dbReference type="Proteomes" id="UP000664521">
    <property type="component" value="Unassembled WGS sequence"/>
</dbReference>
<feature type="region of interest" description="Disordered" evidence="1">
    <location>
        <begin position="98"/>
        <end position="117"/>
    </location>
</feature>
<evidence type="ECO:0000313" key="4">
    <source>
        <dbReference type="Proteomes" id="UP000664521"/>
    </source>
</evidence>
<comment type="caution">
    <text evidence="3">The sequence shown here is derived from an EMBL/GenBank/DDBJ whole genome shotgun (WGS) entry which is preliminary data.</text>
</comment>
<protein>
    <recommendedName>
        <fullName evidence="2">DUF7730 domain-containing protein</fullName>
    </recommendedName>
</protein>
<dbReference type="EMBL" id="CAJPDS010000003">
    <property type="protein sequence ID" value="CAF9905383.1"/>
    <property type="molecule type" value="Genomic_DNA"/>
</dbReference>
<dbReference type="AlphaFoldDB" id="A0A8H3EIY2"/>
<dbReference type="Pfam" id="PF24864">
    <property type="entry name" value="DUF7730"/>
    <property type="match status" value="1"/>
</dbReference>
<evidence type="ECO:0000313" key="3">
    <source>
        <dbReference type="EMBL" id="CAF9905383.1"/>
    </source>
</evidence>
<feature type="domain" description="DUF7730" evidence="2">
    <location>
        <begin position="57"/>
        <end position="263"/>
    </location>
</feature>
<keyword evidence="4" id="KW-1185">Reference proteome</keyword>
<proteinExistence type="predicted"/>